<keyword evidence="3" id="KW-0378">Hydrolase</keyword>
<evidence type="ECO:0000256" key="1">
    <source>
        <dbReference type="ARBA" id="ARBA00022729"/>
    </source>
</evidence>
<feature type="repeat" description="FG-GAP" evidence="5">
    <location>
        <begin position="1"/>
        <end position="44"/>
    </location>
</feature>
<dbReference type="PANTHER" id="PTHR23221">
    <property type="entry name" value="GLYCOSYLPHOSPHATIDYLINOSITOL PHOSPHOLIPASE D"/>
    <property type="match status" value="1"/>
</dbReference>
<dbReference type="GO" id="GO:0031012">
    <property type="term" value="C:extracellular matrix"/>
    <property type="evidence" value="ECO:0007669"/>
    <property type="project" value="TreeGrafter"/>
</dbReference>
<evidence type="ECO:0000313" key="6">
    <source>
        <dbReference type="EMBL" id="OWK13280.1"/>
    </source>
</evidence>
<feature type="repeat" description="FG-GAP" evidence="5">
    <location>
        <begin position="51"/>
        <end position="113"/>
    </location>
</feature>
<dbReference type="FunFam" id="2.130.10.130:FF:000016">
    <property type="entry name" value="Phosphatidylinositol-glycan-specific phospholipase D"/>
    <property type="match status" value="1"/>
</dbReference>
<feature type="repeat" description="FG-GAP" evidence="5">
    <location>
        <begin position="115"/>
        <end position="175"/>
    </location>
</feature>
<dbReference type="EMBL" id="MKHE01000007">
    <property type="protein sequence ID" value="OWK13280.1"/>
    <property type="molecule type" value="Genomic_DNA"/>
</dbReference>
<proteinExistence type="predicted"/>
<evidence type="ECO:0000313" key="7">
    <source>
        <dbReference type="Proteomes" id="UP000242450"/>
    </source>
</evidence>
<evidence type="ECO:0000256" key="5">
    <source>
        <dbReference type="PROSITE-ProRule" id="PRU00803"/>
    </source>
</evidence>
<gene>
    <name evidence="6" type="ORF">Celaphus_00014558</name>
</gene>
<keyword evidence="2" id="KW-0677">Repeat</keyword>
<dbReference type="SUPFAM" id="SSF69318">
    <property type="entry name" value="Integrin alpha N-terminal domain"/>
    <property type="match status" value="1"/>
</dbReference>
<dbReference type="PANTHER" id="PTHR23221:SF7">
    <property type="entry name" value="PHOSPHATIDYLINOSITOL-GLYCAN-SPECIFIC PHOSPHOLIPASE D"/>
    <property type="match status" value="1"/>
</dbReference>
<reference evidence="6 7" key="1">
    <citation type="journal article" date="2018" name="Mol. Genet. Genomics">
        <title>The red deer Cervus elaphus genome CerEla1.0: sequencing, annotating, genes, and chromosomes.</title>
        <authorList>
            <person name="Bana N.A."/>
            <person name="Nyiri A."/>
            <person name="Nagy J."/>
            <person name="Frank K."/>
            <person name="Nagy T."/>
            <person name="Steger V."/>
            <person name="Schiller M."/>
            <person name="Lakatos P."/>
            <person name="Sugar L."/>
            <person name="Horn P."/>
            <person name="Barta E."/>
            <person name="Orosz L."/>
        </authorList>
    </citation>
    <scope>NUCLEOTIDE SEQUENCE [LARGE SCALE GENOMIC DNA]</scope>
    <source>
        <strain evidence="6">Hungarian</strain>
    </source>
</reference>
<dbReference type="GO" id="GO:0005615">
    <property type="term" value="C:extracellular space"/>
    <property type="evidence" value="ECO:0007669"/>
    <property type="project" value="TreeGrafter"/>
</dbReference>
<protein>
    <submittedName>
        <fullName evidence="6">GPLD1</fullName>
    </submittedName>
</protein>
<dbReference type="GO" id="GO:0004621">
    <property type="term" value="F:glycosylphosphatidylinositol phospholipase D activity"/>
    <property type="evidence" value="ECO:0007669"/>
    <property type="project" value="TreeGrafter"/>
</dbReference>
<dbReference type="PROSITE" id="PS51470">
    <property type="entry name" value="FG_GAP"/>
    <property type="match status" value="3"/>
</dbReference>
<evidence type="ECO:0000256" key="2">
    <source>
        <dbReference type="ARBA" id="ARBA00022737"/>
    </source>
</evidence>
<evidence type="ECO:0000256" key="4">
    <source>
        <dbReference type="ARBA" id="ARBA00023180"/>
    </source>
</evidence>
<sequence length="325" mass="34382">MTSADLNQDGYGDLVVGAPGYSHPGHIHVGRVYLIYGNDLGLPPVDLDLDKEAHGILEGFQPSGRFGSAVAVLDFNVDGVPDLAVGAPSVGSEKLTYTGAVYIYFGSKQGQLSSSPNITISCQDTYCNLGWTLLAADVNGDSEPDLVIGSPFAPGGGKQKGIVAAFYSASSYSDREKLNVEAANWLVRGEEDFAWLGYSLHGVAVNNSTLLLAGSPTWKNTSSLCPRFVLVTVAATVPWFISDVVSKVSFLTMTLHQGGSTRMYELTPDSQPSLLSTFSGNRRFSRFGGVLHLSDLDNDGLGRKGTVALAKNMGPPDRITPGLAS</sequence>
<keyword evidence="4" id="KW-0325">Glycoprotein</keyword>
<organism evidence="6 7">
    <name type="scientific">Cervus elaphus hippelaphus</name>
    <name type="common">European red deer</name>
    <dbReference type="NCBI Taxonomy" id="46360"/>
    <lineage>
        <taxon>Eukaryota</taxon>
        <taxon>Metazoa</taxon>
        <taxon>Chordata</taxon>
        <taxon>Craniata</taxon>
        <taxon>Vertebrata</taxon>
        <taxon>Euteleostomi</taxon>
        <taxon>Mammalia</taxon>
        <taxon>Eutheria</taxon>
        <taxon>Laurasiatheria</taxon>
        <taxon>Artiodactyla</taxon>
        <taxon>Ruminantia</taxon>
        <taxon>Pecora</taxon>
        <taxon>Cervidae</taxon>
        <taxon>Cervinae</taxon>
        <taxon>Cervus</taxon>
    </lineage>
</organism>
<dbReference type="AlphaFoldDB" id="A0A212D4V6"/>
<dbReference type="InterPro" id="IPR013517">
    <property type="entry name" value="FG-GAP"/>
</dbReference>
<evidence type="ECO:0000256" key="3">
    <source>
        <dbReference type="ARBA" id="ARBA00022801"/>
    </source>
</evidence>
<dbReference type="InterPro" id="IPR013519">
    <property type="entry name" value="Int_alpha_beta-p"/>
</dbReference>
<keyword evidence="7" id="KW-1185">Reference proteome</keyword>
<keyword evidence="1" id="KW-0732">Signal</keyword>
<dbReference type="OrthoDB" id="5317514at2759"/>
<comment type="caution">
    <text evidence="6">The sequence shown here is derived from an EMBL/GenBank/DDBJ whole genome shotgun (WGS) entry which is preliminary data.</text>
</comment>
<dbReference type="InterPro" id="IPR028994">
    <property type="entry name" value="Integrin_alpha_N"/>
</dbReference>
<accession>A0A212D4V6</accession>
<dbReference type="SMART" id="SM00191">
    <property type="entry name" value="Int_alpha"/>
    <property type="match status" value="4"/>
</dbReference>
<name>A0A212D4V6_CEREH</name>
<dbReference type="Pfam" id="PF01839">
    <property type="entry name" value="FG-GAP"/>
    <property type="match status" value="3"/>
</dbReference>
<dbReference type="Gene3D" id="2.130.10.130">
    <property type="entry name" value="Integrin alpha, N-terminal"/>
    <property type="match status" value="2"/>
</dbReference>
<dbReference type="Proteomes" id="UP000242450">
    <property type="component" value="Chromosome 7"/>
</dbReference>